<accession>A0AA36JTD5</accession>
<dbReference type="AlphaFoldDB" id="A0AA36JTD5"/>
<reference evidence="2" key="1">
    <citation type="submission" date="2023-08" db="EMBL/GenBank/DDBJ databases">
        <authorList>
            <person name="Chen Y."/>
            <person name="Shah S."/>
            <person name="Dougan E. K."/>
            <person name="Thang M."/>
            <person name="Chan C."/>
        </authorList>
    </citation>
    <scope>NUCLEOTIDE SEQUENCE</scope>
</reference>
<dbReference type="Proteomes" id="UP001178507">
    <property type="component" value="Unassembled WGS sequence"/>
</dbReference>
<evidence type="ECO:0000256" key="1">
    <source>
        <dbReference type="SAM" id="MobiDB-lite"/>
    </source>
</evidence>
<sequence length="522" mass="59087">MACLAVRLCGRRYEASEEQHPGFFQRVEGSFLRAIADGPSAVMATRGSDGCVELQEAHMPEEVQRLFPEIWGFLQTGRWKEARSSLQGFQELRTALAFLNIKVRQLPMDNGLAPVIVHRHMLMLPKESQDPISLVWLESAPTTTQEVQGGFDVQLEGGATTLWGRGFSVKVDPTTGALYLKVPESTAFVLVAINRSLRGKLMHAMLLRHSCWPLLRQGEGYLLFVQFRPRNCRDQQNFASWPSFWYLAELELVGSRGELQCRRQVIRPGGLAVMEDAVCFVTNVESLRCARLTIFRAQDVRTLHPEGRAPAALWLVRRGHQLVLVIHAADKRVALAQLSGPNGTKPPLGDPVHAQTGQGQFWDVWCRHDRSTQTFRGMHRYHLRGKRDVPMCEQVLSVIPCEVGVLILHRETAKSLPRCWCVRLDTPILAQWSHSRWQPSEKWPDHLPEPVPVCTDSPMEFQRWQLLNGDLELRQSFGRVRPIGPGGRPDVAKGSGKGKPKNFWPWAPTGAPRIQQWRTQLE</sequence>
<dbReference type="EMBL" id="CAUJNA010003849">
    <property type="protein sequence ID" value="CAJ1410986.1"/>
    <property type="molecule type" value="Genomic_DNA"/>
</dbReference>
<protein>
    <submittedName>
        <fullName evidence="2">Uncharacterized protein</fullName>
    </submittedName>
</protein>
<name>A0AA36JTD5_9DINO</name>
<comment type="caution">
    <text evidence="2">The sequence shown here is derived from an EMBL/GenBank/DDBJ whole genome shotgun (WGS) entry which is preliminary data.</text>
</comment>
<proteinExistence type="predicted"/>
<gene>
    <name evidence="2" type="ORF">EVOR1521_LOCUS31681</name>
</gene>
<evidence type="ECO:0000313" key="3">
    <source>
        <dbReference type="Proteomes" id="UP001178507"/>
    </source>
</evidence>
<organism evidence="2 3">
    <name type="scientific">Effrenium voratum</name>
    <dbReference type="NCBI Taxonomy" id="2562239"/>
    <lineage>
        <taxon>Eukaryota</taxon>
        <taxon>Sar</taxon>
        <taxon>Alveolata</taxon>
        <taxon>Dinophyceae</taxon>
        <taxon>Suessiales</taxon>
        <taxon>Symbiodiniaceae</taxon>
        <taxon>Effrenium</taxon>
    </lineage>
</organism>
<keyword evidence="3" id="KW-1185">Reference proteome</keyword>
<evidence type="ECO:0000313" key="2">
    <source>
        <dbReference type="EMBL" id="CAJ1410986.1"/>
    </source>
</evidence>
<feature type="region of interest" description="Disordered" evidence="1">
    <location>
        <begin position="478"/>
        <end position="511"/>
    </location>
</feature>